<gene>
    <name evidence="1" type="ORF">BVC80_1387g14</name>
</gene>
<comment type="caution">
    <text evidence="1">The sequence shown here is derived from an EMBL/GenBank/DDBJ whole genome shotgun (WGS) entry which is preliminary data.</text>
</comment>
<accession>A0A200Q5Q3</accession>
<organism evidence="1 2">
    <name type="scientific">Macleaya cordata</name>
    <name type="common">Five-seeded plume-poppy</name>
    <name type="synonym">Bocconia cordata</name>
    <dbReference type="NCBI Taxonomy" id="56857"/>
    <lineage>
        <taxon>Eukaryota</taxon>
        <taxon>Viridiplantae</taxon>
        <taxon>Streptophyta</taxon>
        <taxon>Embryophyta</taxon>
        <taxon>Tracheophyta</taxon>
        <taxon>Spermatophyta</taxon>
        <taxon>Magnoliopsida</taxon>
        <taxon>Ranunculales</taxon>
        <taxon>Papaveraceae</taxon>
        <taxon>Papaveroideae</taxon>
        <taxon>Macleaya</taxon>
    </lineage>
</organism>
<sequence length="79" mass="9176">MDNEDQTKSLNFSRRLYDSEVAQVSNLLLILNGLQVNGENKDLRVWTWSTDNSFSVKFAHRNLYVADVMMYKVKLGPHN</sequence>
<dbReference type="EMBL" id="MVGT01003002">
    <property type="protein sequence ID" value="OVA05809.1"/>
    <property type="molecule type" value="Genomic_DNA"/>
</dbReference>
<evidence type="ECO:0000313" key="2">
    <source>
        <dbReference type="Proteomes" id="UP000195402"/>
    </source>
</evidence>
<protein>
    <submittedName>
        <fullName evidence="1">Uncharacterized protein</fullName>
    </submittedName>
</protein>
<evidence type="ECO:0000313" key="1">
    <source>
        <dbReference type="EMBL" id="OVA05809.1"/>
    </source>
</evidence>
<proteinExistence type="predicted"/>
<keyword evidence="2" id="KW-1185">Reference proteome</keyword>
<dbReference type="InParanoid" id="A0A200Q5Q3"/>
<dbReference type="Proteomes" id="UP000195402">
    <property type="component" value="Unassembled WGS sequence"/>
</dbReference>
<dbReference type="AlphaFoldDB" id="A0A200Q5Q3"/>
<reference evidence="1 2" key="1">
    <citation type="journal article" date="2017" name="Mol. Plant">
        <title>The Genome of Medicinal Plant Macleaya cordata Provides New Insights into Benzylisoquinoline Alkaloids Metabolism.</title>
        <authorList>
            <person name="Liu X."/>
            <person name="Liu Y."/>
            <person name="Huang P."/>
            <person name="Ma Y."/>
            <person name="Qing Z."/>
            <person name="Tang Q."/>
            <person name="Cao H."/>
            <person name="Cheng P."/>
            <person name="Zheng Y."/>
            <person name="Yuan Z."/>
            <person name="Zhou Y."/>
            <person name="Liu J."/>
            <person name="Tang Z."/>
            <person name="Zhuo Y."/>
            <person name="Zhang Y."/>
            <person name="Yu L."/>
            <person name="Huang J."/>
            <person name="Yang P."/>
            <person name="Peng Q."/>
            <person name="Zhang J."/>
            <person name="Jiang W."/>
            <person name="Zhang Z."/>
            <person name="Lin K."/>
            <person name="Ro D.K."/>
            <person name="Chen X."/>
            <person name="Xiong X."/>
            <person name="Shang Y."/>
            <person name="Huang S."/>
            <person name="Zeng J."/>
        </authorList>
    </citation>
    <scope>NUCLEOTIDE SEQUENCE [LARGE SCALE GENOMIC DNA]</scope>
    <source>
        <strain evidence="2">cv. BLH2017</strain>
        <tissue evidence="1">Root</tissue>
    </source>
</reference>
<name>A0A200Q5Q3_MACCD</name>